<dbReference type="PANTHER" id="PTHR23135:SF4">
    <property type="entry name" value="UDP-N-ACETYLMURAMOYL-L-ALANYL-D-GLUTAMATE--2,6-DIAMINOPIMELATE LIGASE MURE HOMOLOG, CHLOROPLASTIC"/>
    <property type="match status" value="1"/>
</dbReference>
<dbReference type="Gene3D" id="3.40.1390.10">
    <property type="entry name" value="MurE/MurF, N-terminal domain"/>
    <property type="match status" value="1"/>
</dbReference>
<feature type="non-terminal residue" evidence="5">
    <location>
        <position position="133"/>
    </location>
</feature>
<dbReference type="PANTHER" id="PTHR23135">
    <property type="entry name" value="MUR LIGASE FAMILY MEMBER"/>
    <property type="match status" value="1"/>
</dbReference>
<dbReference type="AlphaFoldDB" id="A0A382MPX4"/>
<gene>
    <name evidence="5" type="ORF">METZ01_LOCUS303878</name>
</gene>
<keyword evidence="2" id="KW-0547">Nucleotide-binding</keyword>
<dbReference type="EMBL" id="UINC01095166">
    <property type="protein sequence ID" value="SVC51024.1"/>
    <property type="molecule type" value="Genomic_DNA"/>
</dbReference>
<evidence type="ECO:0000256" key="1">
    <source>
        <dbReference type="ARBA" id="ARBA00022598"/>
    </source>
</evidence>
<keyword evidence="3" id="KW-0067">ATP-binding</keyword>
<organism evidence="5">
    <name type="scientific">marine metagenome</name>
    <dbReference type="NCBI Taxonomy" id="408172"/>
    <lineage>
        <taxon>unclassified sequences</taxon>
        <taxon>metagenomes</taxon>
        <taxon>ecological metagenomes</taxon>
    </lineage>
</organism>
<protein>
    <recommendedName>
        <fullName evidence="4">Mur ligase N-terminal catalytic domain-containing protein</fullName>
    </recommendedName>
</protein>
<name>A0A382MPX4_9ZZZZ</name>
<accession>A0A382MPX4</accession>
<dbReference type="GO" id="GO:0004326">
    <property type="term" value="F:tetrahydrofolylpolyglutamate synthase activity"/>
    <property type="evidence" value="ECO:0007669"/>
    <property type="project" value="InterPro"/>
</dbReference>
<sequence length="133" mass="14653">MLLGKLLKSVSKNYRKIPVGGISFDSRKVKKRDIFFAIKGNQTSGIKFINDALSKGASAIISSKKVKYKNRQIPLILVKNVRKSLSEACSNFYKKKPPNIVAVTGTNGKSSVADFFYQILRLNKISVASIGTL</sequence>
<evidence type="ECO:0000259" key="4">
    <source>
        <dbReference type="Pfam" id="PF01225"/>
    </source>
</evidence>
<keyword evidence="1" id="KW-0436">Ligase</keyword>
<dbReference type="GO" id="GO:0005524">
    <property type="term" value="F:ATP binding"/>
    <property type="evidence" value="ECO:0007669"/>
    <property type="project" value="UniProtKB-KW"/>
</dbReference>
<dbReference type="InterPro" id="IPR000713">
    <property type="entry name" value="Mur_ligase_N"/>
</dbReference>
<dbReference type="InterPro" id="IPR036565">
    <property type="entry name" value="Mur-like_cat_sf"/>
</dbReference>
<proteinExistence type="predicted"/>
<dbReference type="InterPro" id="IPR018109">
    <property type="entry name" value="Folylpolyglutamate_synth_CS"/>
</dbReference>
<evidence type="ECO:0000256" key="2">
    <source>
        <dbReference type="ARBA" id="ARBA00022741"/>
    </source>
</evidence>
<dbReference type="Pfam" id="PF01225">
    <property type="entry name" value="Mur_ligase"/>
    <property type="match status" value="1"/>
</dbReference>
<feature type="domain" description="Mur ligase N-terminal catalytic" evidence="4">
    <location>
        <begin position="20"/>
        <end position="93"/>
    </location>
</feature>
<dbReference type="InterPro" id="IPR035911">
    <property type="entry name" value="MurE/MurF_N"/>
</dbReference>
<reference evidence="5" key="1">
    <citation type="submission" date="2018-05" db="EMBL/GenBank/DDBJ databases">
        <authorList>
            <person name="Lanie J.A."/>
            <person name="Ng W.-L."/>
            <person name="Kazmierczak K.M."/>
            <person name="Andrzejewski T.M."/>
            <person name="Davidsen T.M."/>
            <person name="Wayne K.J."/>
            <person name="Tettelin H."/>
            <person name="Glass J.I."/>
            <person name="Rusch D."/>
            <person name="Podicherti R."/>
            <person name="Tsui H.-C.T."/>
            <person name="Winkler M.E."/>
        </authorList>
    </citation>
    <scope>NUCLEOTIDE SEQUENCE</scope>
</reference>
<dbReference type="Gene3D" id="3.40.1190.10">
    <property type="entry name" value="Mur-like, catalytic domain"/>
    <property type="match status" value="1"/>
</dbReference>
<evidence type="ECO:0000313" key="5">
    <source>
        <dbReference type="EMBL" id="SVC51024.1"/>
    </source>
</evidence>
<dbReference type="SUPFAM" id="SSF63418">
    <property type="entry name" value="MurE/MurF N-terminal domain"/>
    <property type="match status" value="1"/>
</dbReference>
<dbReference type="SUPFAM" id="SSF53623">
    <property type="entry name" value="MurD-like peptide ligases, catalytic domain"/>
    <property type="match status" value="1"/>
</dbReference>
<evidence type="ECO:0000256" key="3">
    <source>
        <dbReference type="ARBA" id="ARBA00022840"/>
    </source>
</evidence>
<dbReference type="PROSITE" id="PS01011">
    <property type="entry name" value="FOLYLPOLYGLU_SYNT_1"/>
    <property type="match status" value="1"/>
</dbReference>